<comment type="caution">
    <text evidence="1">The sequence shown here is derived from an EMBL/GenBank/DDBJ whole genome shotgun (WGS) entry which is preliminary data.</text>
</comment>
<evidence type="ECO:0000313" key="2">
    <source>
        <dbReference type="Proteomes" id="UP000286678"/>
    </source>
</evidence>
<dbReference type="AlphaFoldDB" id="A0A432XGE3"/>
<dbReference type="EMBL" id="PIPT01000005">
    <property type="protein sequence ID" value="RUO47824.1"/>
    <property type="molecule type" value="Genomic_DNA"/>
</dbReference>
<sequence length="151" mass="17368">MNTAKLTPEEVHLRACQALVSLFRDQVESNIECVHSRIFNYVLHPEQRYVHCAHSEAVKEGVKTHPEHVVPCALMIRECFSFIKEGKYSDDEIAGFLQKHWKIVTITKEEAKRLDSELGLKSTMPEGWHLDSEDTFARFKQANIKIIKSSS</sequence>
<protein>
    <submittedName>
        <fullName evidence="1">Uncharacterized protein</fullName>
    </submittedName>
</protein>
<name>A0A432XGE3_9GAMM</name>
<organism evidence="1 2">
    <name type="scientific">Pseudidiomarina aquimaris</name>
    <dbReference type="NCBI Taxonomy" id="641841"/>
    <lineage>
        <taxon>Bacteria</taxon>
        <taxon>Pseudomonadati</taxon>
        <taxon>Pseudomonadota</taxon>
        <taxon>Gammaproteobacteria</taxon>
        <taxon>Alteromonadales</taxon>
        <taxon>Idiomarinaceae</taxon>
        <taxon>Pseudidiomarina</taxon>
    </lineage>
</organism>
<proteinExistence type="predicted"/>
<dbReference type="OrthoDB" id="8955285at2"/>
<gene>
    <name evidence="1" type="ORF">CWE21_08210</name>
</gene>
<accession>A0A432XGE3</accession>
<reference evidence="2" key="1">
    <citation type="journal article" date="2018" name="Front. Microbiol.">
        <title>Genome-Based Analysis Reveals the Taxonomy and Diversity of the Family Idiomarinaceae.</title>
        <authorList>
            <person name="Liu Y."/>
            <person name="Lai Q."/>
            <person name="Shao Z."/>
        </authorList>
    </citation>
    <scope>NUCLEOTIDE SEQUENCE [LARGE SCALE GENOMIC DNA]</scope>
    <source>
        <strain evidence="2">SW15</strain>
    </source>
</reference>
<keyword evidence="2" id="KW-1185">Reference proteome</keyword>
<dbReference type="Proteomes" id="UP000286678">
    <property type="component" value="Unassembled WGS sequence"/>
</dbReference>
<evidence type="ECO:0000313" key="1">
    <source>
        <dbReference type="EMBL" id="RUO47824.1"/>
    </source>
</evidence>